<evidence type="ECO:0000256" key="12">
    <source>
        <dbReference type="ARBA" id="ARBA00033413"/>
    </source>
</evidence>
<evidence type="ECO:0000259" key="13">
    <source>
        <dbReference type="Pfam" id="PF01288"/>
    </source>
</evidence>
<comment type="function">
    <text evidence="10">Catalyzes the transfer of pyrophosphate from adenosine triphosphate (ATP) to 6-hydroxymethyl-7,8-dihydropterin, an enzymatic step in folate biosynthesis pathway.</text>
</comment>
<dbReference type="Proteomes" id="UP000435649">
    <property type="component" value="Unassembled WGS sequence"/>
</dbReference>
<feature type="domain" description="7,8-dihydro-6-hydroxymethylpterin-pyrophosphokinase" evidence="13">
    <location>
        <begin position="9"/>
        <end position="136"/>
    </location>
</feature>
<dbReference type="RefSeq" id="WP_154417073.1">
    <property type="nucleotide sequence ID" value="NZ_VUNS01000003.1"/>
</dbReference>
<evidence type="ECO:0000313" key="14">
    <source>
        <dbReference type="EMBL" id="MST96226.1"/>
    </source>
</evidence>
<dbReference type="SUPFAM" id="SSF55083">
    <property type="entry name" value="6-hydroxymethyl-7,8-dihydropterin pyrophosphokinase, HPPK"/>
    <property type="match status" value="1"/>
</dbReference>
<dbReference type="GO" id="GO:0046656">
    <property type="term" value="P:folic acid biosynthetic process"/>
    <property type="evidence" value="ECO:0007669"/>
    <property type="project" value="UniProtKB-KW"/>
</dbReference>
<gene>
    <name evidence="14" type="primary">folK</name>
    <name evidence="14" type="ORF">FYJ85_04090</name>
</gene>
<dbReference type="EC" id="2.7.6.3" evidence="3"/>
<evidence type="ECO:0000256" key="3">
    <source>
        <dbReference type="ARBA" id="ARBA00013253"/>
    </source>
</evidence>
<dbReference type="NCBIfam" id="TIGR01498">
    <property type="entry name" value="folK"/>
    <property type="match status" value="1"/>
</dbReference>
<proteinExistence type="inferred from homology"/>
<comment type="similarity">
    <text evidence="2">Belongs to the HPPK family.</text>
</comment>
<keyword evidence="9" id="KW-0289">Folate biosynthesis</keyword>
<dbReference type="Pfam" id="PF01288">
    <property type="entry name" value="HPPK"/>
    <property type="match status" value="1"/>
</dbReference>
<dbReference type="PANTHER" id="PTHR43071">
    <property type="entry name" value="2-AMINO-4-HYDROXY-6-HYDROXYMETHYLDIHYDROPTERIDINE PYROPHOSPHOKINASE"/>
    <property type="match status" value="1"/>
</dbReference>
<evidence type="ECO:0000313" key="15">
    <source>
        <dbReference type="Proteomes" id="UP000435649"/>
    </source>
</evidence>
<dbReference type="GO" id="GO:0003848">
    <property type="term" value="F:2-amino-4-hydroxy-6-hydroxymethyldihydropteridine diphosphokinase activity"/>
    <property type="evidence" value="ECO:0007669"/>
    <property type="project" value="UniProtKB-EC"/>
</dbReference>
<accession>A0A844FYP2</accession>
<keyword evidence="8" id="KW-0067">ATP-binding</keyword>
<keyword evidence="5 14" id="KW-0808">Transferase</keyword>
<dbReference type="EMBL" id="VUNS01000003">
    <property type="protein sequence ID" value="MST96226.1"/>
    <property type="molecule type" value="Genomic_DNA"/>
</dbReference>
<dbReference type="InterPro" id="IPR035907">
    <property type="entry name" value="Hppk_sf"/>
</dbReference>
<evidence type="ECO:0000256" key="2">
    <source>
        <dbReference type="ARBA" id="ARBA00005810"/>
    </source>
</evidence>
<keyword evidence="7 14" id="KW-0418">Kinase</keyword>
<reference evidence="14 15" key="1">
    <citation type="submission" date="2019-08" db="EMBL/GenBank/DDBJ databases">
        <title>In-depth cultivation of the pig gut microbiome towards novel bacterial diversity and tailored functional studies.</title>
        <authorList>
            <person name="Wylensek D."/>
            <person name="Hitch T.C.A."/>
            <person name="Clavel T."/>
        </authorList>
    </citation>
    <scope>NUCLEOTIDE SEQUENCE [LARGE SCALE GENOMIC DNA]</scope>
    <source>
        <strain evidence="14 15">BBE-744-WT-12</strain>
    </source>
</reference>
<dbReference type="CDD" id="cd00483">
    <property type="entry name" value="HPPK"/>
    <property type="match status" value="1"/>
</dbReference>
<evidence type="ECO:0000256" key="6">
    <source>
        <dbReference type="ARBA" id="ARBA00022741"/>
    </source>
</evidence>
<dbReference type="AlphaFoldDB" id="A0A844FYP2"/>
<comment type="caution">
    <text evidence="14">The sequence shown here is derived from an EMBL/GenBank/DDBJ whole genome shotgun (WGS) entry which is preliminary data.</text>
</comment>
<dbReference type="GO" id="GO:0005524">
    <property type="term" value="F:ATP binding"/>
    <property type="evidence" value="ECO:0007669"/>
    <property type="project" value="UniProtKB-KW"/>
</dbReference>
<comment type="pathway">
    <text evidence="1">Cofactor biosynthesis; tetrahydrofolate biosynthesis; 2-amino-4-hydroxy-6-hydroxymethyl-7,8-dihydropteridine diphosphate from 7,8-dihydroneopterin triphosphate: step 4/4.</text>
</comment>
<organism evidence="14 15">
    <name type="scientific">Victivallis lenta</name>
    <dbReference type="NCBI Taxonomy" id="2606640"/>
    <lineage>
        <taxon>Bacteria</taxon>
        <taxon>Pseudomonadati</taxon>
        <taxon>Lentisphaerota</taxon>
        <taxon>Lentisphaeria</taxon>
        <taxon>Victivallales</taxon>
        <taxon>Victivallaceae</taxon>
        <taxon>Victivallis</taxon>
    </lineage>
</organism>
<sequence length="159" mass="17408">MVKSTKFAIMLGGNLGDSEKIFVRALEKLASGGCRELKMSRIHRSAAVDCVPGTPDFSDAAATGEWDGSPFALLRLCQEIEREAGRPADHSSRESRTLDLDIILFGDAVIDTPELKVPHPRAQIRRFVLEPLSELLPAARFPDSGRKIEECLGILPPEV</sequence>
<dbReference type="GO" id="GO:0046654">
    <property type="term" value="P:tetrahydrofolate biosynthetic process"/>
    <property type="evidence" value="ECO:0007669"/>
    <property type="project" value="UniProtKB-UniPathway"/>
</dbReference>
<evidence type="ECO:0000256" key="8">
    <source>
        <dbReference type="ARBA" id="ARBA00022840"/>
    </source>
</evidence>
<protein>
    <recommendedName>
        <fullName evidence="4">2-amino-4-hydroxy-6-hydroxymethyldihydropteridine pyrophosphokinase</fullName>
        <ecNumber evidence="3">2.7.6.3</ecNumber>
    </recommendedName>
    <alternativeName>
        <fullName evidence="11">6-hydroxymethyl-7,8-dihydropterin pyrophosphokinase</fullName>
    </alternativeName>
    <alternativeName>
        <fullName evidence="12">7,8-dihydro-6-hydroxymethylpterin-pyrophosphokinase</fullName>
    </alternativeName>
</protein>
<keyword evidence="15" id="KW-1185">Reference proteome</keyword>
<dbReference type="UniPathway" id="UPA00077">
    <property type="reaction ID" value="UER00155"/>
</dbReference>
<dbReference type="GO" id="GO:0016301">
    <property type="term" value="F:kinase activity"/>
    <property type="evidence" value="ECO:0007669"/>
    <property type="project" value="UniProtKB-KW"/>
</dbReference>
<dbReference type="InterPro" id="IPR000550">
    <property type="entry name" value="Hppk"/>
</dbReference>
<keyword evidence="6" id="KW-0547">Nucleotide-binding</keyword>
<evidence type="ECO:0000256" key="5">
    <source>
        <dbReference type="ARBA" id="ARBA00022679"/>
    </source>
</evidence>
<evidence type="ECO:0000256" key="1">
    <source>
        <dbReference type="ARBA" id="ARBA00005051"/>
    </source>
</evidence>
<evidence type="ECO:0000256" key="11">
    <source>
        <dbReference type="ARBA" id="ARBA00029766"/>
    </source>
</evidence>
<evidence type="ECO:0000256" key="9">
    <source>
        <dbReference type="ARBA" id="ARBA00022909"/>
    </source>
</evidence>
<dbReference type="Gene3D" id="3.30.70.560">
    <property type="entry name" value="7,8-Dihydro-6-hydroxymethylpterin-pyrophosphokinase HPPK"/>
    <property type="match status" value="1"/>
</dbReference>
<evidence type="ECO:0000256" key="4">
    <source>
        <dbReference type="ARBA" id="ARBA00016218"/>
    </source>
</evidence>
<evidence type="ECO:0000256" key="7">
    <source>
        <dbReference type="ARBA" id="ARBA00022777"/>
    </source>
</evidence>
<name>A0A844FYP2_9BACT</name>
<evidence type="ECO:0000256" key="10">
    <source>
        <dbReference type="ARBA" id="ARBA00029409"/>
    </source>
</evidence>
<dbReference type="PANTHER" id="PTHR43071:SF1">
    <property type="entry name" value="2-AMINO-4-HYDROXY-6-HYDROXYMETHYLDIHYDROPTERIDINE PYROPHOSPHOKINASE"/>
    <property type="match status" value="1"/>
</dbReference>